<reference evidence="5 6" key="1">
    <citation type="submission" date="2023-07" db="EMBL/GenBank/DDBJ databases">
        <title>Sorghum-associated microbial communities from plants grown in Nebraska, USA.</title>
        <authorList>
            <person name="Schachtman D."/>
        </authorList>
    </citation>
    <scope>NUCLEOTIDE SEQUENCE [LARGE SCALE GENOMIC DNA]</scope>
    <source>
        <strain evidence="5 6">3262</strain>
    </source>
</reference>
<comment type="similarity">
    <text evidence="1">Belongs to the Skp family.</text>
</comment>
<keyword evidence="6" id="KW-1185">Reference proteome</keyword>
<dbReference type="SUPFAM" id="SSF111384">
    <property type="entry name" value="OmpH-like"/>
    <property type="match status" value="1"/>
</dbReference>
<protein>
    <submittedName>
        <fullName evidence="5">Outer membrane protein</fullName>
    </submittedName>
</protein>
<gene>
    <name evidence="5" type="ORF">J2W55_002031</name>
</gene>
<evidence type="ECO:0000256" key="1">
    <source>
        <dbReference type="ARBA" id="ARBA00009091"/>
    </source>
</evidence>
<name>A0ABU1T9W0_9SPHI</name>
<dbReference type="SMART" id="SM00935">
    <property type="entry name" value="OmpH"/>
    <property type="match status" value="1"/>
</dbReference>
<organism evidence="5 6">
    <name type="scientific">Mucilaginibacter pocheonensis</name>
    <dbReference type="NCBI Taxonomy" id="398050"/>
    <lineage>
        <taxon>Bacteria</taxon>
        <taxon>Pseudomonadati</taxon>
        <taxon>Bacteroidota</taxon>
        <taxon>Sphingobacteriia</taxon>
        <taxon>Sphingobacteriales</taxon>
        <taxon>Sphingobacteriaceae</taxon>
        <taxon>Mucilaginibacter</taxon>
    </lineage>
</organism>
<feature type="signal peptide" evidence="4">
    <location>
        <begin position="1"/>
        <end position="25"/>
    </location>
</feature>
<dbReference type="InterPro" id="IPR024930">
    <property type="entry name" value="Skp_dom_sf"/>
</dbReference>
<feature type="coiled-coil region" evidence="3">
    <location>
        <begin position="57"/>
        <end position="113"/>
    </location>
</feature>
<dbReference type="Gene3D" id="3.30.910.20">
    <property type="entry name" value="Skp domain"/>
    <property type="match status" value="1"/>
</dbReference>
<comment type="caution">
    <text evidence="5">The sequence shown here is derived from an EMBL/GenBank/DDBJ whole genome shotgun (WGS) entry which is preliminary data.</text>
</comment>
<keyword evidence="3" id="KW-0175">Coiled coil</keyword>
<dbReference type="Pfam" id="PF03938">
    <property type="entry name" value="OmpH"/>
    <property type="match status" value="1"/>
</dbReference>
<dbReference type="EMBL" id="JAVDUU010000002">
    <property type="protein sequence ID" value="MDR6942189.1"/>
    <property type="molecule type" value="Genomic_DNA"/>
</dbReference>
<evidence type="ECO:0000256" key="4">
    <source>
        <dbReference type="SAM" id="SignalP"/>
    </source>
</evidence>
<dbReference type="Proteomes" id="UP001247620">
    <property type="component" value="Unassembled WGS sequence"/>
</dbReference>
<evidence type="ECO:0000313" key="5">
    <source>
        <dbReference type="EMBL" id="MDR6942189.1"/>
    </source>
</evidence>
<dbReference type="RefSeq" id="WP_310095051.1">
    <property type="nucleotide sequence ID" value="NZ_JAVDUU010000002.1"/>
</dbReference>
<evidence type="ECO:0000256" key="2">
    <source>
        <dbReference type="ARBA" id="ARBA00022729"/>
    </source>
</evidence>
<evidence type="ECO:0000256" key="3">
    <source>
        <dbReference type="SAM" id="Coils"/>
    </source>
</evidence>
<feature type="chain" id="PRO_5046982728" evidence="4">
    <location>
        <begin position="26"/>
        <end position="171"/>
    </location>
</feature>
<sequence length="171" mass="18936">MRNTFKVVMIAAGLLFAGKFSHAQAKIGYIDFQTLIGQMPEAKTIKPQIDAYQKQFVDQLTTMNNELQTKGKELQSQSKTMTDAVRATKQTELQDLQKRMQDYQTNAQQQVEAKSNELIKPLSDKARAAINSVAKEKGIAYVLDSSQGSPLLVSNEGTDLMVPVKAKLGIK</sequence>
<dbReference type="PANTHER" id="PTHR35089">
    <property type="entry name" value="CHAPERONE PROTEIN SKP"/>
    <property type="match status" value="1"/>
</dbReference>
<accession>A0ABU1T9W0</accession>
<evidence type="ECO:0000313" key="6">
    <source>
        <dbReference type="Proteomes" id="UP001247620"/>
    </source>
</evidence>
<proteinExistence type="inferred from homology"/>
<dbReference type="PANTHER" id="PTHR35089:SF1">
    <property type="entry name" value="CHAPERONE PROTEIN SKP"/>
    <property type="match status" value="1"/>
</dbReference>
<dbReference type="InterPro" id="IPR005632">
    <property type="entry name" value="Chaperone_Skp"/>
</dbReference>
<keyword evidence="2 4" id="KW-0732">Signal</keyword>